<evidence type="ECO:0000313" key="3">
    <source>
        <dbReference type="EMBL" id="CAD8223669.1"/>
    </source>
</evidence>
<protein>
    <submittedName>
        <fullName evidence="5">Uncharacterized protein</fullName>
    </submittedName>
</protein>
<organism evidence="5">
    <name type="scientific">Ostreococcus sp. 'lucimarinus'</name>
    <dbReference type="NCBI Taxonomy" id="242159"/>
    <lineage>
        <taxon>Eukaryota</taxon>
        <taxon>Viridiplantae</taxon>
        <taxon>Chlorophyta</taxon>
        <taxon>Mamiellophyceae</taxon>
        <taxon>Mamiellales</taxon>
        <taxon>Bathycoccaceae</taxon>
        <taxon>Ostreococcus</taxon>
    </lineage>
</organism>
<reference evidence="5" key="1">
    <citation type="submission" date="2021-01" db="EMBL/GenBank/DDBJ databases">
        <authorList>
            <person name="Corre E."/>
            <person name="Pelletier E."/>
            <person name="Niang G."/>
            <person name="Scheremetjew M."/>
            <person name="Finn R."/>
            <person name="Kale V."/>
            <person name="Holt S."/>
            <person name="Cochrane G."/>
            <person name="Meng A."/>
            <person name="Brown T."/>
            <person name="Cohen L."/>
        </authorList>
    </citation>
    <scope>NUCLEOTIDE SEQUENCE</scope>
    <source>
        <strain evidence="5">Clade-A-BCC118000</strain>
    </source>
</reference>
<proteinExistence type="predicted"/>
<dbReference type="GO" id="GO:0016197">
    <property type="term" value="P:endosomal transport"/>
    <property type="evidence" value="ECO:0007669"/>
    <property type="project" value="TreeGrafter"/>
</dbReference>
<dbReference type="EMBL" id="HBDX01005105">
    <property type="protein sequence ID" value="CAD8223675.1"/>
    <property type="molecule type" value="Transcribed_RNA"/>
</dbReference>
<dbReference type="GO" id="GO:0003779">
    <property type="term" value="F:actin binding"/>
    <property type="evidence" value="ECO:0007669"/>
    <property type="project" value="TreeGrafter"/>
</dbReference>
<accession>A0A6U0C966</accession>
<evidence type="ECO:0000313" key="2">
    <source>
        <dbReference type="EMBL" id="CAD8223668.1"/>
    </source>
</evidence>
<dbReference type="EMBL" id="HBDX01005101">
    <property type="protein sequence ID" value="CAD8223671.1"/>
    <property type="molecule type" value="Transcribed_RNA"/>
</dbReference>
<dbReference type="GO" id="GO:0006886">
    <property type="term" value="P:intracellular protein transport"/>
    <property type="evidence" value="ECO:0007669"/>
    <property type="project" value="InterPro"/>
</dbReference>
<gene>
    <name evidence="1" type="ORF">OLUC0939_LOCUS4390</name>
    <name evidence="2" type="ORF">OLUC0939_LOCUS4392</name>
    <name evidence="3" type="ORF">OLUC0939_LOCUS4393</name>
    <name evidence="4" type="ORF">OLUC0939_LOCUS4394</name>
    <name evidence="5" type="ORF">OLUC0939_LOCUS4395</name>
    <name evidence="6" type="ORF">OLUC0939_LOCUS4397</name>
    <name evidence="7" type="ORF">OLUC0939_LOCUS4398</name>
    <name evidence="8" type="ORF">OLUC0939_LOCUS4399</name>
</gene>
<dbReference type="GO" id="GO:0030897">
    <property type="term" value="C:HOPS complex"/>
    <property type="evidence" value="ECO:0007669"/>
    <property type="project" value="TreeGrafter"/>
</dbReference>
<dbReference type="GO" id="GO:0005768">
    <property type="term" value="C:endosome"/>
    <property type="evidence" value="ECO:0007669"/>
    <property type="project" value="TreeGrafter"/>
</dbReference>
<evidence type="ECO:0000313" key="6">
    <source>
        <dbReference type="EMBL" id="CAD8223673.1"/>
    </source>
</evidence>
<dbReference type="EMBL" id="HBDX01005103">
    <property type="protein sequence ID" value="CAD8223673.1"/>
    <property type="molecule type" value="Transcribed_RNA"/>
</dbReference>
<dbReference type="PANTHER" id="PTHR12811:SF0">
    <property type="entry name" value="VACUOLAR PROTEIN SORTING-ASSOCIATED PROTEIN 16 HOMOLOG"/>
    <property type="match status" value="1"/>
</dbReference>
<dbReference type="EMBL" id="HBDX01005099">
    <property type="protein sequence ID" value="CAD8223669.1"/>
    <property type="molecule type" value="Transcribed_RNA"/>
</dbReference>
<dbReference type="GO" id="GO:0005765">
    <property type="term" value="C:lysosomal membrane"/>
    <property type="evidence" value="ECO:0007669"/>
    <property type="project" value="TreeGrafter"/>
</dbReference>
<dbReference type="PANTHER" id="PTHR12811">
    <property type="entry name" value="VACUOLAR PROTEIN SORTING VPS16"/>
    <property type="match status" value="1"/>
</dbReference>
<evidence type="ECO:0000313" key="1">
    <source>
        <dbReference type="EMBL" id="CAD8223666.1"/>
    </source>
</evidence>
<name>A0A6U0C966_9CHLO</name>
<evidence type="ECO:0000313" key="4">
    <source>
        <dbReference type="EMBL" id="CAD8223670.1"/>
    </source>
</evidence>
<dbReference type="EMBL" id="HBDX01005096">
    <property type="protein sequence ID" value="CAD8223666.1"/>
    <property type="molecule type" value="Transcribed_RNA"/>
</dbReference>
<evidence type="ECO:0000313" key="5">
    <source>
        <dbReference type="EMBL" id="CAD8223671.1"/>
    </source>
</evidence>
<sequence>MVVRDNLQAICDSDASIARVTCRGTQATIEVRDASGKLVFDAVCENATPPIGVGWFGDGNRLLCVFEDGKILEYCKIRRRFTILLQVASRLTACSISEAGIVASTDDSWILFIKVDGTKPSGWVLNSNVDGHHHRVVQLIGPTALGWYYAFSTQKLCCFCIVQPERMSTRNISDLIVASASSSGRYVSILTQQGLKVFTSNLQKKIFSVDVDHAISWKMHWHTDAFLILLNAQTHRILLLRPEDTAPELVNVVSDKYNIIENMLTWRMGAFLLQRKPVMHGKDALNRFHKVHSSELLQWCAGLQPNPNNERISERSTDLLLGSAASVALSNAGSFHEFDASISSRSYSMKRRVKLAHVLLLSRKPYSAFKICPDSLKGKFISSGIARMLLTMSPSKSIQVPLSWVHEVPVMRAHVQHAVDEPGDDSVFDFVLNTVANASCKVDFLMRFDKVERVLSLVASLHDEDEVYKVVRAYASPADNRTFHCRYNLSSMVALRHYSRHVRGTNATLQAELHAIQHIVTSSSDFRVKSGDKRYKLKGRLEFVSTRLNILDSYRISCLKRCSPVEDILRLHRAGTLTKGELFSLLSSFGVSEHCATCTHFENIASSQLPLNSDASVSFKSSRDVTRMISELTDAYAIK</sequence>
<dbReference type="AlphaFoldDB" id="A0A6U0C966"/>
<dbReference type="InterPro" id="IPR016534">
    <property type="entry name" value="VPS16"/>
</dbReference>
<evidence type="ECO:0000313" key="7">
    <source>
        <dbReference type="EMBL" id="CAD8223674.1"/>
    </source>
</evidence>
<evidence type="ECO:0000313" key="8">
    <source>
        <dbReference type="EMBL" id="CAD8223675.1"/>
    </source>
</evidence>
<dbReference type="GO" id="GO:0042144">
    <property type="term" value="P:vacuole fusion, non-autophagic"/>
    <property type="evidence" value="ECO:0007669"/>
    <property type="project" value="TreeGrafter"/>
</dbReference>
<dbReference type="EMBL" id="HBDX01005100">
    <property type="protein sequence ID" value="CAD8223670.1"/>
    <property type="molecule type" value="Transcribed_RNA"/>
</dbReference>
<dbReference type="EMBL" id="HBDX01005104">
    <property type="protein sequence ID" value="CAD8223674.1"/>
    <property type="molecule type" value="Transcribed_RNA"/>
</dbReference>
<dbReference type="EMBL" id="HBDX01005098">
    <property type="protein sequence ID" value="CAD8223668.1"/>
    <property type="molecule type" value="Transcribed_RNA"/>
</dbReference>